<feature type="coiled-coil region" evidence="6">
    <location>
        <begin position="241"/>
        <end position="331"/>
    </location>
</feature>
<dbReference type="InterPro" id="IPR003395">
    <property type="entry name" value="RecF/RecN/SMC_N"/>
</dbReference>
<comment type="similarity">
    <text evidence="6">Belongs to the SMC family.</text>
</comment>
<dbReference type="SUPFAM" id="SSF75553">
    <property type="entry name" value="Smc hinge domain"/>
    <property type="match status" value="1"/>
</dbReference>
<dbReference type="Gene3D" id="1.20.1060.20">
    <property type="match status" value="1"/>
</dbReference>
<dbReference type="InterPro" id="IPR036277">
    <property type="entry name" value="SMC_hinge_sf"/>
</dbReference>
<comment type="function">
    <text evidence="6">Required for chromosome condensation and partitioning.</text>
</comment>
<dbReference type="Proteomes" id="UP001524944">
    <property type="component" value="Unassembled WGS sequence"/>
</dbReference>
<dbReference type="Gene3D" id="3.30.70.1620">
    <property type="match status" value="1"/>
</dbReference>
<dbReference type="PIRSF" id="PIRSF005719">
    <property type="entry name" value="SMC"/>
    <property type="match status" value="1"/>
</dbReference>
<keyword evidence="5 6" id="KW-0238">DNA-binding</keyword>
<dbReference type="InterPro" id="IPR027417">
    <property type="entry name" value="P-loop_NTPase"/>
</dbReference>
<evidence type="ECO:0000313" key="8">
    <source>
        <dbReference type="EMBL" id="MCR6544205.1"/>
    </source>
</evidence>
<dbReference type="InterPro" id="IPR010935">
    <property type="entry name" value="SMC_hinge"/>
</dbReference>
<keyword evidence="4 6" id="KW-0175">Coiled coil</keyword>
<feature type="coiled-coil region" evidence="6">
    <location>
        <begin position="381"/>
        <end position="492"/>
    </location>
</feature>
<evidence type="ECO:0000256" key="3">
    <source>
        <dbReference type="ARBA" id="ARBA00022840"/>
    </source>
</evidence>
<feature type="domain" description="SMC hinge" evidence="7">
    <location>
        <begin position="525"/>
        <end position="643"/>
    </location>
</feature>
<accession>A0ABT1Y011</accession>
<feature type="binding site" evidence="6">
    <location>
        <begin position="32"/>
        <end position="39"/>
    </location>
    <ligand>
        <name>ATP</name>
        <dbReference type="ChEBI" id="CHEBI:30616"/>
    </ligand>
</feature>
<evidence type="ECO:0000313" key="9">
    <source>
        <dbReference type="Proteomes" id="UP001524944"/>
    </source>
</evidence>
<dbReference type="HAMAP" id="MF_01894">
    <property type="entry name" value="Smc_prok"/>
    <property type="match status" value="1"/>
</dbReference>
<comment type="subunit">
    <text evidence="6">Homodimer.</text>
</comment>
<reference evidence="8 9" key="1">
    <citation type="submission" date="2022-08" db="EMBL/GenBank/DDBJ databases">
        <title>Proteogenomics of the novel Dehalobacterium formicoaceticum strain EZ94 highlights a key role of methyltransferases during anaerobic dichloromethane degradation.</title>
        <authorList>
            <person name="Wasmund K."/>
        </authorList>
    </citation>
    <scope>NUCLEOTIDE SEQUENCE [LARGE SCALE GENOMIC DNA]</scope>
    <source>
        <strain evidence="8 9">EZ94</strain>
    </source>
</reference>
<keyword evidence="2 6" id="KW-0547">Nucleotide-binding</keyword>
<comment type="caution">
    <text evidence="8">The sequence shown here is derived from an EMBL/GenBank/DDBJ whole genome shotgun (WGS) entry which is preliminary data.</text>
</comment>
<name>A0ABT1Y011_9FIRM</name>
<gene>
    <name evidence="6 8" type="primary">smc</name>
    <name evidence="8" type="ORF">NVS47_01530</name>
</gene>
<dbReference type="CDD" id="cd03278">
    <property type="entry name" value="ABC_SMC_barmotin"/>
    <property type="match status" value="2"/>
</dbReference>
<dbReference type="Pfam" id="PF06470">
    <property type="entry name" value="SMC_hinge"/>
    <property type="match status" value="1"/>
</dbReference>
<evidence type="ECO:0000256" key="4">
    <source>
        <dbReference type="ARBA" id="ARBA00023054"/>
    </source>
</evidence>
<comment type="subcellular location">
    <subcellularLocation>
        <location evidence="6">Cytoplasm</location>
    </subcellularLocation>
</comment>
<organism evidence="8 9">
    <name type="scientific">Dehalobacterium formicoaceticum</name>
    <dbReference type="NCBI Taxonomy" id="51515"/>
    <lineage>
        <taxon>Bacteria</taxon>
        <taxon>Bacillati</taxon>
        <taxon>Bacillota</taxon>
        <taxon>Clostridia</taxon>
        <taxon>Eubacteriales</taxon>
        <taxon>Peptococcaceae</taxon>
        <taxon>Dehalobacterium</taxon>
    </lineage>
</organism>
<dbReference type="PANTHER" id="PTHR43977">
    <property type="entry name" value="STRUCTURAL MAINTENANCE OF CHROMOSOMES PROTEIN 3"/>
    <property type="match status" value="1"/>
</dbReference>
<keyword evidence="9" id="KW-1185">Reference proteome</keyword>
<dbReference type="Pfam" id="PF02463">
    <property type="entry name" value="SMC_N"/>
    <property type="match status" value="1"/>
</dbReference>
<dbReference type="InterPro" id="IPR011890">
    <property type="entry name" value="SMC_prok"/>
</dbReference>
<evidence type="ECO:0000256" key="6">
    <source>
        <dbReference type="HAMAP-Rule" id="MF_01894"/>
    </source>
</evidence>
<dbReference type="RefSeq" id="WP_257911780.1">
    <property type="nucleotide sequence ID" value="NZ_JANPWE010000001.1"/>
</dbReference>
<dbReference type="Gene3D" id="6.10.140.1720">
    <property type="match status" value="1"/>
</dbReference>
<dbReference type="SUPFAM" id="SSF52540">
    <property type="entry name" value="P-loop containing nucleoside triphosphate hydrolases"/>
    <property type="match status" value="1"/>
</dbReference>
<evidence type="ECO:0000256" key="5">
    <source>
        <dbReference type="ARBA" id="ARBA00023125"/>
    </source>
</evidence>
<feature type="coiled-coil region" evidence="6">
    <location>
        <begin position="167"/>
        <end position="194"/>
    </location>
</feature>
<keyword evidence="3 6" id="KW-0067">ATP-binding</keyword>
<evidence type="ECO:0000259" key="7">
    <source>
        <dbReference type="SMART" id="SM00968"/>
    </source>
</evidence>
<dbReference type="EMBL" id="JANPWE010000001">
    <property type="protein sequence ID" value="MCR6544205.1"/>
    <property type="molecule type" value="Genomic_DNA"/>
</dbReference>
<dbReference type="NCBIfam" id="TIGR02168">
    <property type="entry name" value="SMC_prok_B"/>
    <property type="match status" value="1"/>
</dbReference>
<dbReference type="InterPro" id="IPR024704">
    <property type="entry name" value="SMC"/>
</dbReference>
<evidence type="ECO:0000256" key="1">
    <source>
        <dbReference type="ARBA" id="ARBA00022490"/>
    </source>
</evidence>
<sequence length="1192" mass="136461">MHLKSIELQGFKSFIHKTKLEFGPGVSVIVGPNGSGKSNITDAIRWVLGEQSVKTLRGSKMEDVIFSGTKKRKPLGMAEVCLVLDNSDGFLPLEFNEVSIIRRTYRSGEGEYLINNAPCRLKDIHQLFQDTGMGTDGFSIISQGKVDEILSAKAEDRRSIIEETAGIVKYRNRKKEAARKLQDTEQSLDRIRDIIYELASQVEPLREQAERAEVYRALREESDRLEINLLVHTMEDTWARLKEALTTGEKKQQELMETEAQRGKNEAHIEELRLRLAKWDEEINDLQQNVFQVFRQLEQEESEGKLKRARRDAIREELGKYEKEIETLIQGSSQLAQNIALEEERYHTLQGSVRNYRDLIKAREDAQMEKSSGIITMERNIENLKNNSFDLMQHMAELRNKISACSQKAKTLDHLWSKSKEQEKEFMQFMEENEEKQKELGVGTEGMRREMTLAEESLSHLTQKIRVTEKTAEQLNARQMDQREQLQSSKARLNLLQEMQHDYEGYFPGVKAVLLAARKKHSAAAGVVGVMAELIKVPDRVRLAVETALGGGLQDIVTETDVDAKKMIEYLKGIKGGRATFLPLNVIHRPENQELTMKIQGQKGVLGFASELITCETKVRPAVDFLLKRILVVEDMDAALIAARTLKHQVRIVTLEGDQIHSGGSLSGGSQQKKGGNLLSRINEMGVLEQRVKNLTREFQISEQSLADCREGLQREKNILEQKQDQLREWEHQLLQNQREEGQLKEARTMAEKNLQAVREEIFDNRREKEALHREEKLLTEAKAEQEKENENLTAALLSLQEELKEQKANLNEKSDDLTAAKVKLAGVTQEEGEVVRTLQRLSEEKESRHALQAKKQEEARILELELAEKETGILEGSKRLLDLSREKEALEGRLNEEKHNRTAEHQYLTGLEKEDREMSKIQAQLNQELHQWELKRNRWEMEWEKQRERMEEKFSLTFEKALLKKEELPSRKGATMRINEIAREIDDLGTINRGAIEEYQRVSERYAFLTEQQQDLVEAKTSLFKVIGEMDHIMIRRFQDTFEQVSFHFNETFTKLFGGGSAQLRLTDQENILETGVDLVVQPPGKKLQHLNLLSGGEKAMTGIALLFAILNVKPSPFCVLDEIEAALDEANVDRFASYMHELSQVSQFIAVSHRQGTMEIADVLYGITMEENGVSKCLSVKLSDLEVISA</sequence>
<keyword evidence="1 6" id="KW-0963">Cytoplasm</keyword>
<proteinExistence type="inferred from homology"/>
<comment type="domain">
    <text evidence="6">Contains large globular domains required for ATP hydrolysis at each terminus and a third globular domain forming a flexible hinge near the middle of the molecule. These domains are separated by coiled-coil structures.</text>
</comment>
<evidence type="ECO:0000256" key="2">
    <source>
        <dbReference type="ARBA" id="ARBA00022741"/>
    </source>
</evidence>
<dbReference type="Gene3D" id="3.40.50.300">
    <property type="entry name" value="P-loop containing nucleotide triphosphate hydrolases"/>
    <property type="match status" value="2"/>
</dbReference>
<feature type="coiled-coil region" evidence="6">
    <location>
        <begin position="706"/>
        <end position="824"/>
    </location>
</feature>
<dbReference type="SMART" id="SM00968">
    <property type="entry name" value="SMC_hinge"/>
    <property type="match status" value="1"/>
</dbReference>
<protein>
    <recommendedName>
        <fullName evidence="6">Chromosome partition protein Smc</fullName>
    </recommendedName>
</protein>
<feature type="coiled-coil region" evidence="6">
    <location>
        <begin position="881"/>
        <end position="943"/>
    </location>
</feature>